<dbReference type="EMBL" id="JAWQEG010006973">
    <property type="protein sequence ID" value="KAK3853406.1"/>
    <property type="molecule type" value="Genomic_DNA"/>
</dbReference>
<evidence type="ECO:0000313" key="5">
    <source>
        <dbReference type="EMBL" id="KAK3853406.1"/>
    </source>
</evidence>
<feature type="transmembrane region" description="Helical" evidence="3">
    <location>
        <begin position="321"/>
        <end position="346"/>
    </location>
</feature>
<dbReference type="InterPro" id="IPR036259">
    <property type="entry name" value="MFS_trans_sf"/>
</dbReference>
<dbReference type="GO" id="GO:0016020">
    <property type="term" value="C:membrane"/>
    <property type="evidence" value="ECO:0007669"/>
    <property type="project" value="UniProtKB-SubCell"/>
</dbReference>
<dbReference type="PANTHER" id="PTHR11360:SF306">
    <property type="entry name" value="RE01051P"/>
    <property type="match status" value="1"/>
</dbReference>
<dbReference type="CDD" id="cd17352">
    <property type="entry name" value="MFS_MCT_SLC16"/>
    <property type="match status" value="1"/>
</dbReference>
<dbReference type="InterPro" id="IPR011701">
    <property type="entry name" value="MFS"/>
</dbReference>
<gene>
    <name evidence="5" type="ORF">Pcinc_040050</name>
</gene>
<dbReference type="InterPro" id="IPR020846">
    <property type="entry name" value="MFS_dom"/>
</dbReference>
<comment type="subcellular location">
    <subcellularLocation>
        <location evidence="1">Membrane</location>
        <topology evidence="1">Multi-pass membrane protein</topology>
    </subcellularLocation>
</comment>
<dbReference type="PROSITE" id="PS50850">
    <property type="entry name" value="MFS"/>
    <property type="match status" value="1"/>
</dbReference>
<name>A0AAE1EL80_PETCI</name>
<feature type="transmembrane region" description="Helical" evidence="3">
    <location>
        <begin position="446"/>
        <end position="468"/>
    </location>
</feature>
<feature type="domain" description="Major facilitator superfamily (MFS) profile" evidence="4">
    <location>
        <begin position="94"/>
        <end position="500"/>
    </location>
</feature>
<feature type="compositionally biased region" description="Basic and acidic residues" evidence="2">
    <location>
        <begin position="55"/>
        <end position="67"/>
    </location>
</feature>
<accession>A0AAE1EL80</accession>
<dbReference type="PANTHER" id="PTHR11360">
    <property type="entry name" value="MONOCARBOXYLATE TRANSPORTER"/>
    <property type="match status" value="1"/>
</dbReference>
<feature type="transmembrane region" description="Helical" evidence="3">
    <location>
        <begin position="183"/>
        <end position="205"/>
    </location>
</feature>
<keyword evidence="3" id="KW-0472">Membrane</keyword>
<dbReference type="InterPro" id="IPR050327">
    <property type="entry name" value="Proton-linked_MCT"/>
</dbReference>
<feature type="transmembrane region" description="Helical" evidence="3">
    <location>
        <begin position="388"/>
        <end position="406"/>
    </location>
</feature>
<keyword evidence="3" id="KW-1133">Transmembrane helix</keyword>
<feature type="transmembrane region" description="Helical" evidence="3">
    <location>
        <begin position="249"/>
        <end position="267"/>
    </location>
</feature>
<evidence type="ECO:0000256" key="1">
    <source>
        <dbReference type="ARBA" id="ARBA00004141"/>
    </source>
</evidence>
<dbReference type="GO" id="GO:0008028">
    <property type="term" value="F:monocarboxylic acid transmembrane transporter activity"/>
    <property type="evidence" value="ECO:0007669"/>
    <property type="project" value="TreeGrafter"/>
</dbReference>
<evidence type="ECO:0000313" key="6">
    <source>
        <dbReference type="Proteomes" id="UP001286313"/>
    </source>
</evidence>
<dbReference type="Gene3D" id="1.20.1250.20">
    <property type="entry name" value="MFS general substrate transporter like domains"/>
    <property type="match status" value="1"/>
</dbReference>
<reference evidence="5" key="1">
    <citation type="submission" date="2023-10" db="EMBL/GenBank/DDBJ databases">
        <title>Genome assemblies of two species of porcelain crab, Petrolisthes cinctipes and Petrolisthes manimaculis (Anomura: Porcellanidae).</title>
        <authorList>
            <person name="Angst P."/>
        </authorList>
    </citation>
    <scope>NUCLEOTIDE SEQUENCE</scope>
    <source>
        <strain evidence="5">PB745_01</strain>
        <tissue evidence="5">Gill</tissue>
    </source>
</reference>
<feature type="compositionally biased region" description="Polar residues" evidence="2">
    <location>
        <begin position="534"/>
        <end position="546"/>
    </location>
</feature>
<feature type="region of interest" description="Disordered" evidence="2">
    <location>
        <begin position="526"/>
        <end position="546"/>
    </location>
</feature>
<feature type="transmembrane region" description="Helical" evidence="3">
    <location>
        <begin position="480"/>
        <end position="500"/>
    </location>
</feature>
<feature type="transmembrane region" description="Helical" evidence="3">
    <location>
        <begin position="129"/>
        <end position="148"/>
    </location>
</feature>
<dbReference type="Proteomes" id="UP001286313">
    <property type="component" value="Unassembled WGS sequence"/>
</dbReference>
<sequence length="546" mass="59989">MPRVPSLGSKCPQKVWRNLINFSSKDPEQTDTGDGVSSNGDGGDGQQQDSSSHQAKGDERTTGDGKHKVVSTRITDEEQDKNNDKLDGGWGWLVALAAFVVLFITYIPIVNHGVIFSIFYRELEVSATMITWIFNLSLLNCGVCSLFASPLVQEFGWRRVTFVSGFVLGSGMILTAFSTSAWFLFFSFSIVVGCTHDILLSMAYGIIPHYFSRWRNVANAIMTSGASISQMVMPLVITHLQEEYGFRGATLITGAILLHCCPAAMIFHPPEWHMKNTPHTSTITQKELPPVNKKKSSIMRSLRRVLKTTMNNLLLMKSPRVIILVVVNGVAAVIFFNVCTLVPLVMNEQGFSWQESSLCLSVTGGCNLASKILTAWLSCRPNARVRPVFLVGLILYAIGLVGFCVVGSLVGKVIMMMVCGFGAGLHIALFNLYIQEECGLAMLLPILGHLYVFTGFFSVTLGPITGVLRDVSGNYQASMIFWGVCQVAVLILALIPPASLPLHQQTDQDLPLQQSGSEEQLIFHRSQHDHKNKNYSTLQSSGVDDK</sequence>
<keyword evidence="3" id="KW-0812">Transmembrane</keyword>
<evidence type="ECO:0000256" key="3">
    <source>
        <dbReference type="SAM" id="Phobius"/>
    </source>
</evidence>
<feature type="transmembrane region" description="Helical" evidence="3">
    <location>
        <begin position="160"/>
        <end position="177"/>
    </location>
</feature>
<dbReference type="AlphaFoldDB" id="A0AAE1EL80"/>
<feature type="transmembrane region" description="Helical" evidence="3">
    <location>
        <begin position="90"/>
        <end position="109"/>
    </location>
</feature>
<feature type="region of interest" description="Disordered" evidence="2">
    <location>
        <begin position="18"/>
        <end position="76"/>
    </location>
</feature>
<dbReference type="SUPFAM" id="SSF103473">
    <property type="entry name" value="MFS general substrate transporter"/>
    <property type="match status" value="1"/>
</dbReference>
<organism evidence="5 6">
    <name type="scientific">Petrolisthes cinctipes</name>
    <name type="common">Flat porcelain crab</name>
    <dbReference type="NCBI Taxonomy" id="88211"/>
    <lineage>
        <taxon>Eukaryota</taxon>
        <taxon>Metazoa</taxon>
        <taxon>Ecdysozoa</taxon>
        <taxon>Arthropoda</taxon>
        <taxon>Crustacea</taxon>
        <taxon>Multicrustacea</taxon>
        <taxon>Malacostraca</taxon>
        <taxon>Eumalacostraca</taxon>
        <taxon>Eucarida</taxon>
        <taxon>Decapoda</taxon>
        <taxon>Pleocyemata</taxon>
        <taxon>Anomura</taxon>
        <taxon>Galatheoidea</taxon>
        <taxon>Porcellanidae</taxon>
        <taxon>Petrolisthes</taxon>
    </lineage>
</organism>
<feature type="transmembrane region" description="Helical" evidence="3">
    <location>
        <begin position="413"/>
        <end position="434"/>
    </location>
</feature>
<comment type="caution">
    <text evidence="5">The sequence shown here is derived from an EMBL/GenBank/DDBJ whole genome shotgun (WGS) entry which is preliminary data.</text>
</comment>
<evidence type="ECO:0000256" key="2">
    <source>
        <dbReference type="SAM" id="MobiDB-lite"/>
    </source>
</evidence>
<evidence type="ECO:0000259" key="4">
    <source>
        <dbReference type="PROSITE" id="PS50850"/>
    </source>
</evidence>
<protein>
    <recommendedName>
        <fullName evidence="4">Major facilitator superfamily (MFS) profile domain-containing protein</fullName>
    </recommendedName>
</protein>
<proteinExistence type="predicted"/>
<dbReference type="Pfam" id="PF07690">
    <property type="entry name" value="MFS_1"/>
    <property type="match status" value="1"/>
</dbReference>
<keyword evidence="6" id="KW-1185">Reference proteome</keyword>